<dbReference type="Proteomes" id="UP001152888">
    <property type="component" value="Unassembled WGS sequence"/>
</dbReference>
<keyword evidence="3" id="KW-1185">Reference proteome</keyword>
<gene>
    <name evidence="2" type="ORF">ACAOBT_LOCUS24619</name>
</gene>
<protein>
    <submittedName>
        <fullName evidence="2">Uncharacterized protein</fullName>
    </submittedName>
</protein>
<sequence length="78" mass="8626">MQKKNEIEFMQQEPAGDRVADEVVIHLNEVDSDSDFLETETEDEDAEERNDEAEGESSGVLDVQSGKVSLSCEKPVAP</sequence>
<evidence type="ECO:0000256" key="1">
    <source>
        <dbReference type="SAM" id="MobiDB-lite"/>
    </source>
</evidence>
<proteinExistence type="predicted"/>
<dbReference type="AlphaFoldDB" id="A0A9P0LL47"/>
<evidence type="ECO:0000313" key="2">
    <source>
        <dbReference type="EMBL" id="CAH1998854.1"/>
    </source>
</evidence>
<evidence type="ECO:0000313" key="3">
    <source>
        <dbReference type="Proteomes" id="UP001152888"/>
    </source>
</evidence>
<reference evidence="2" key="1">
    <citation type="submission" date="2022-03" db="EMBL/GenBank/DDBJ databases">
        <authorList>
            <person name="Sayadi A."/>
        </authorList>
    </citation>
    <scope>NUCLEOTIDE SEQUENCE</scope>
</reference>
<comment type="caution">
    <text evidence="2">The sequence shown here is derived from an EMBL/GenBank/DDBJ whole genome shotgun (WGS) entry which is preliminary data.</text>
</comment>
<dbReference type="EMBL" id="CAKOFQ010007343">
    <property type="protein sequence ID" value="CAH1998854.1"/>
    <property type="molecule type" value="Genomic_DNA"/>
</dbReference>
<feature type="compositionally biased region" description="Acidic residues" evidence="1">
    <location>
        <begin position="30"/>
        <end position="55"/>
    </location>
</feature>
<accession>A0A9P0LL47</accession>
<name>A0A9P0LL47_ACAOB</name>
<feature type="region of interest" description="Disordered" evidence="1">
    <location>
        <begin position="30"/>
        <end position="78"/>
    </location>
</feature>
<organism evidence="2 3">
    <name type="scientific">Acanthoscelides obtectus</name>
    <name type="common">Bean weevil</name>
    <name type="synonym">Bruchus obtectus</name>
    <dbReference type="NCBI Taxonomy" id="200917"/>
    <lineage>
        <taxon>Eukaryota</taxon>
        <taxon>Metazoa</taxon>
        <taxon>Ecdysozoa</taxon>
        <taxon>Arthropoda</taxon>
        <taxon>Hexapoda</taxon>
        <taxon>Insecta</taxon>
        <taxon>Pterygota</taxon>
        <taxon>Neoptera</taxon>
        <taxon>Endopterygota</taxon>
        <taxon>Coleoptera</taxon>
        <taxon>Polyphaga</taxon>
        <taxon>Cucujiformia</taxon>
        <taxon>Chrysomeloidea</taxon>
        <taxon>Chrysomelidae</taxon>
        <taxon>Bruchinae</taxon>
        <taxon>Bruchini</taxon>
        <taxon>Acanthoscelides</taxon>
    </lineage>
</organism>